<evidence type="ECO:0000256" key="6">
    <source>
        <dbReference type="SAM" id="MobiDB-lite"/>
    </source>
</evidence>
<feature type="non-terminal residue" evidence="9">
    <location>
        <position position="600"/>
    </location>
</feature>
<feature type="compositionally biased region" description="Low complexity" evidence="6">
    <location>
        <begin position="550"/>
        <end position="565"/>
    </location>
</feature>
<keyword evidence="3" id="KW-0399">Innate immunity</keyword>
<dbReference type="AlphaFoldDB" id="A0A7K9C4A1"/>
<evidence type="ECO:0000313" key="9">
    <source>
        <dbReference type="EMBL" id="NXG46772.1"/>
    </source>
</evidence>
<feature type="transmembrane region" description="Helical" evidence="7">
    <location>
        <begin position="576"/>
        <end position="595"/>
    </location>
</feature>
<dbReference type="InterPro" id="IPR011029">
    <property type="entry name" value="DEATH-like_dom_sf"/>
</dbReference>
<feature type="compositionally biased region" description="Low complexity" evidence="6">
    <location>
        <begin position="100"/>
        <end position="113"/>
    </location>
</feature>
<organism evidence="9 10">
    <name type="scientific">Psilopogon haemacephalus</name>
    <name type="common">coppersmith barbet</name>
    <dbReference type="NCBI Taxonomy" id="2585815"/>
    <lineage>
        <taxon>Eukaryota</taxon>
        <taxon>Metazoa</taxon>
        <taxon>Chordata</taxon>
        <taxon>Craniata</taxon>
        <taxon>Vertebrata</taxon>
        <taxon>Euteleostomi</taxon>
        <taxon>Archelosauria</taxon>
        <taxon>Archosauria</taxon>
        <taxon>Dinosauria</taxon>
        <taxon>Saurischia</taxon>
        <taxon>Theropoda</taxon>
        <taxon>Coelurosauria</taxon>
        <taxon>Aves</taxon>
        <taxon>Neognathae</taxon>
        <taxon>Neoaves</taxon>
        <taxon>Telluraves</taxon>
        <taxon>Coraciimorphae</taxon>
        <taxon>Piciformes</taxon>
        <taxon>Megalaimidae</taxon>
        <taxon>Psilopogon</taxon>
    </lineage>
</organism>
<dbReference type="Gene3D" id="1.10.533.10">
    <property type="entry name" value="Death Domain, Fas"/>
    <property type="match status" value="1"/>
</dbReference>
<evidence type="ECO:0000256" key="4">
    <source>
        <dbReference type="ARBA" id="ARBA00022843"/>
    </source>
</evidence>
<comment type="caution">
    <text evidence="9">The sequence shown here is derived from an EMBL/GenBank/DDBJ whole genome shotgun (WGS) entry which is preliminary data.</text>
</comment>
<keyword evidence="4" id="KW-0832">Ubl conjugation</keyword>
<evidence type="ECO:0000313" key="10">
    <source>
        <dbReference type="Proteomes" id="UP000574528"/>
    </source>
</evidence>
<evidence type="ECO:0000256" key="5">
    <source>
        <dbReference type="ARBA" id="ARBA00022859"/>
    </source>
</evidence>
<sequence>MGFAEDKVYDYILKNLKNFKNIRVASLADSLSCLTEADRDELHSREETRGSQATVFRFYQYLKCRQGWVPDLIDALRHNNAGHLADELQHVYDSWQVSAPGAPAPAAAPFRPATGGVHPATSIHAQTPSPGPVPAPSAPVAEQLSQDQPADSSLTSQRRASTTDQDTRTPVQESLSKTLPEQDSPQALLPRSVASAGTSEGNGGEEHLLQPAEGAQVAAAPLGASSLDVPWAAPAEQSRSWLSRPQHPVCVDNGCFGNAKHLQRGAPGLGLRAVLPGGRQGAAPDTPRNQPQEDSYVSTDSPPRLQEADRGQGLRPPGSTPENQAVPGSEPPGGSSLLGRQLLDGMLQEDGGGRDTRMETASPAATPVPADTFPPHTSPLNSVQEDKPPVGKMASSSPFVPAEEKVLMDSLPAAAESSEVPSGRMAFCVCSDTSIWEPRSNVEDDEGLSKPGTLLSTPSFSLGSDLLLLSTDSSCSGEAFSKVSSRCPAPAARADPGGEEAAGASKDSCPPPSWDNSSLATHEDHYPSIQLKEGIDMRGGADPLGNPPVSDSSKGCGAASSSAEARVSPGGSSRPSLPYLLPAVGIALLSALLVYNRLQK</sequence>
<feature type="region of interest" description="Disordered" evidence="6">
    <location>
        <begin position="100"/>
        <end position="188"/>
    </location>
</feature>
<dbReference type="GO" id="GO:0005737">
    <property type="term" value="C:cytoplasm"/>
    <property type="evidence" value="ECO:0007669"/>
    <property type="project" value="UniProtKB-ARBA"/>
</dbReference>
<feature type="compositionally biased region" description="Polar residues" evidence="6">
    <location>
        <begin position="287"/>
        <end position="301"/>
    </location>
</feature>
<gene>
    <name evidence="9" type="primary">Mavs</name>
    <name evidence="9" type="ORF">PSIHAE_R10957</name>
</gene>
<keyword evidence="7" id="KW-1133">Transmembrane helix</keyword>
<keyword evidence="1" id="KW-1017">Isopeptide bond</keyword>
<dbReference type="GO" id="GO:0045087">
    <property type="term" value="P:innate immune response"/>
    <property type="evidence" value="ECO:0007669"/>
    <property type="project" value="UniProtKB-KW"/>
</dbReference>
<proteinExistence type="predicted"/>
<dbReference type="OrthoDB" id="9909785at2759"/>
<evidence type="ECO:0000256" key="1">
    <source>
        <dbReference type="ARBA" id="ARBA00022499"/>
    </source>
</evidence>
<feature type="non-terminal residue" evidence="9">
    <location>
        <position position="1"/>
    </location>
</feature>
<protein>
    <submittedName>
        <fullName evidence="9">MAVS protein</fullName>
    </submittedName>
</protein>
<name>A0A7K9C4A1_9PICI</name>
<dbReference type="Pfam" id="PF16739">
    <property type="entry name" value="CARD_2"/>
    <property type="match status" value="1"/>
</dbReference>
<keyword evidence="2" id="KW-0597">Phosphoprotein</keyword>
<reference evidence="9 10" key="1">
    <citation type="submission" date="2019-09" db="EMBL/GenBank/DDBJ databases">
        <title>Bird 10,000 Genomes (B10K) Project - Family phase.</title>
        <authorList>
            <person name="Zhang G."/>
        </authorList>
    </citation>
    <scope>NUCLEOTIDE SEQUENCE [LARGE SCALE GENOMIC DNA]</scope>
    <source>
        <strain evidence="9">B10K-DU-001-24</strain>
        <tissue evidence="9">Muscle</tissue>
    </source>
</reference>
<keyword evidence="7" id="KW-0472">Membrane</keyword>
<evidence type="ECO:0000256" key="2">
    <source>
        <dbReference type="ARBA" id="ARBA00022553"/>
    </source>
</evidence>
<feature type="region of interest" description="Disordered" evidence="6">
    <location>
        <begin position="486"/>
        <end position="574"/>
    </location>
</feature>
<evidence type="ECO:0000256" key="7">
    <source>
        <dbReference type="SAM" id="Phobius"/>
    </source>
</evidence>
<feature type="domain" description="Caspase recruitment" evidence="8">
    <location>
        <begin position="9"/>
        <end position="91"/>
    </location>
</feature>
<dbReference type="EMBL" id="VWZI01011150">
    <property type="protein sequence ID" value="NXG46772.1"/>
    <property type="molecule type" value="Genomic_DNA"/>
</dbReference>
<evidence type="ECO:0000259" key="8">
    <source>
        <dbReference type="Pfam" id="PF16739"/>
    </source>
</evidence>
<keyword evidence="7" id="KW-0812">Transmembrane</keyword>
<accession>A0A7K9C4A1</accession>
<evidence type="ECO:0000256" key="3">
    <source>
        <dbReference type="ARBA" id="ARBA00022588"/>
    </source>
</evidence>
<keyword evidence="10" id="KW-1185">Reference proteome</keyword>
<dbReference type="Proteomes" id="UP000574528">
    <property type="component" value="Unassembled WGS sequence"/>
</dbReference>
<feature type="region of interest" description="Disordered" evidence="6">
    <location>
        <begin position="270"/>
        <end position="397"/>
    </location>
</feature>
<feature type="compositionally biased region" description="Polar residues" evidence="6">
    <location>
        <begin position="143"/>
        <end position="185"/>
    </location>
</feature>
<keyword evidence="5" id="KW-0391">Immunity</keyword>
<dbReference type="InterPro" id="IPR031964">
    <property type="entry name" value="CARD_dom"/>
</dbReference>